<proteinExistence type="predicted"/>
<dbReference type="EMBL" id="LR588407">
    <property type="protein sequence ID" value="VTO12332.1"/>
    <property type="molecule type" value="Genomic_DNA"/>
</dbReference>
<dbReference type="AlphaFoldDB" id="A0A4P1JWK7"/>
<dbReference type="KEGG" id="bvy:NCTC9239_00677"/>
<evidence type="ECO:0000313" key="1">
    <source>
        <dbReference type="EMBL" id="VTO12332.1"/>
    </source>
</evidence>
<sequence>MRHAFAGWSRAARINFPGDKAVWSADRFESSRDGWRLFQDGATGASPVRFGLTGKAPQDARPAAVVSFVGKPRPYAARIVMRDAARSPRPWLAGDGLPPEAARRAVFAAGSDLAPRDLLASGARAGEVWRFPDSAAEALAALDPREPFLIEFLFRDDSVATARFEAGDFAAARAFLAMGPV</sequence>
<accession>A0A4P1JWK7</accession>
<keyword evidence="2" id="KW-1185">Reference proteome</keyword>
<name>A0A4P1JWK7_9CAUL</name>
<dbReference type="Proteomes" id="UP000309952">
    <property type="component" value="Chromosome"/>
</dbReference>
<organism evidence="1 2">
    <name type="scientific">Brevundimonas vancanneytii</name>
    <dbReference type="NCBI Taxonomy" id="1325724"/>
    <lineage>
        <taxon>Bacteria</taxon>
        <taxon>Pseudomonadati</taxon>
        <taxon>Pseudomonadota</taxon>
        <taxon>Alphaproteobacteria</taxon>
        <taxon>Caulobacterales</taxon>
        <taxon>Caulobacteraceae</taxon>
        <taxon>Brevundimonas</taxon>
    </lineage>
</organism>
<evidence type="ECO:0000313" key="2">
    <source>
        <dbReference type="Proteomes" id="UP000309952"/>
    </source>
</evidence>
<reference evidence="1 2" key="1">
    <citation type="submission" date="2019-04" db="EMBL/GenBank/DDBJ databases">
        <authorList>
            <consortium name="Pathogen Informatics"/>
        </authorList>
    </citation>
    <scope>NUCLEOTIDE SEQUENCE [LARGE SCALE GENOMIC DNA]</scope>
    <source>
        <strain evidence="1 2">NCTC9239</strain>
    </source>
</reference>
<gene>
    <name evidence="1" type="ORF">NCTC9239_00677</name>
</gene>
<protein>
    <submittedName>
        <fullName evidence="1">Uncharacterized protein</fullName>
    </submittedName>
</protein>